<name>A0A853AX88_9PSEU</name>
<reference evidence="2 3" key="1">
    <citation type="submission" date="2020-07" db="EMBL/GenBank/DDBJ databases">
        <title>Sequencing the genomes of 1000 actinobacteria strains.</title>
        <authorList>
            <person name="Klenk H.-P."/>
        </authorList>
    </citation>
    <scope>NUCLEOTIDE SEQUENCE [LARGE SCALE GENOMIC DNA]</scope>
    <source>
        <strain evidence="2 3">DSM 104006</strain>
    </source>
</reference>
<feature type="compositionally biased region" description="Low complexity" evidence="1">
    <location>
        <begin position="38"/>
        <end position="49"/>
    </location>
</feature>
<evidence type="ECO:0000313" key="2">
    <source>
        <dbReference type="EMBL" id="NYI87282.1"/>
    </source>
</evidence>
<keyword evidence="3" id="KW-1185">Reference proteome</keyword>
<dbReference type="SUPFAM" id="SSF54593">
    <property type="entry name" value="Glyoxalase/Bleomycin resistance protein/Dihydroxybiphenyl dioxygenase"/>
    <property type="match status" value="1"/>
</dbReference>
<organism evidence="2 3">
    <name type="scientific">Amycolatopsis endophytica</name>
    <dbReference type="NCBI Taxonomy" id="860233"/>
    <lineage>
        <taxon>Bacteria</taxon>
        <taxon>Bacillati</taxon>
        <taxon>Actinomycetota</taxon>
        <taxon>Actinomycetes</taxon>
        <taxon>Pseudonocardiales</taxon>
        <taxon>Pseudonocardiaceae</taxon>
        <taxon>Amycolatopsis</taxon>
    </lineage>
</organism>
<dbReference type="Proteomes" id="UP000549616">
    <property type="component" value="Unassembled WGS sequence"/>
</dbReference>
<protein>
    <submittedName>
        <fullName evidence="2">Uncharacterized protein</fullName>
    </submittedName>
</protein>
<evidence type="ECO:0000256" key="1">
    <source>
        <dbReference type="SAM" id="MobiDB-lite"/>
    </source>
</evidence>
<comment type="caution">
    <text evidence="2">The sequence shown here is derived from an EMBL/GenBank/DDBJ whole genome shotgun (WGS) entry which is preliminary data.</text>
</comment>
<feature type="region of interest" description="Disordered" evidence="1">
    <location>
        <begin position="38"/>
        <end position="65"/>
    </location>
</feature>
<dbReference type="InterPro" id="IPR029068">
    <property type="entry name" value="Glyas_Bleomycin-R_OHBP_Dase"/>
</dbReference>
<evidence type="ECO:0000313" key="3">
    <source>
        <dbReference type="Proteomes" id="UP000549616"/>
    </source>
</evidence>
<dbReference type="EMBL" id="JACCFK010000001">
    <property type="protein sequence ID" value="NYI87282.1"/>
    <property type="molecule type" value="Genomic_DNA"/>
</dbReference>
<accession>A0A853AX88</accession>
<dbReference type="AlphaFoldDB" id="A0A853AX88"/>
<gene>
    <name evidence="2" type="ORF">HNR02_000605</name>
</gene>
<sequence length="162" mass="16531">MGDAEAVRGQHLVDVVAQHYQHQQYLAVEAERGWPGCARSAGSGPATPGSGHGRDPSWTRTATAPPCCGTRQPAPAKFLFPASTVEVAAKIGNVLHPATDVAAAARFSSSGFGTTTSFVDSDRHAALDAGGTRLALAGPDEDITDGIAAVAFKVPDVPTALA</sequence>
<proteinExistence type="predicted"/>